<name>A0A2P5YG60_GOSBA</name>
<organism evidence="1 2">
    <name type="scientific">Gossypium barbadense</name>
    <name type="common">Sea Island cotton</name>
    <name type="synonym">Hibiscus barbadensis</name>
    <dbReference type="NCBI Taxonomy" id="3634"/>
    <lineage>
        <taxon>Eukaryota</taxon>
        <taxon>Viridiplantae</taxon>
        <taxon>Streptophyta</taxon>
        <taxon>Embryophyta</taxon>
        <taxon>Tracheophyta</taxon>
        <taxon>Spermatophyta</taxon>
        <taxon>Magnoliopsida</taxon>
        <taxon>eudicotyledons</taxon>
        <taxon>Gunneridae</taxon>
        <taxon>Pentapetalae</taxon>
        <taxon>rosids</taxon>
        <taxon>malvids</taxon>
        <taxon>Malvales</taxon>
        <taxon>Malvaceae</taxon>
        <taxon>Malvoideae</taxon>
        <taxon>Gossypium</taxon>
    </lineage>
</organism>
<protein>
    <submittedName>
        <fullName evidence="1">Uncharacterized protein</fullName>
    </submittedName>
</protein>
<reference evidence="1 2" key="1">
    <citation type="submission" date="2015-01" db="EMBL/GenBank/DDBJ databases">
        <title>Genome of allotetraploid Gossypium barbadense reveals genomic plasticity and fiber elongation in cotton evolution.</title>
        <authorList>
            <person name="Chen X."/>
            <person name="Liu X."/>
            <person name="Zhao B."/>
            <person name="Zheng H."/>
            <person name="Hu Y."/>
            <person name="Lu G."/>
            <person name="Yang C."/>
            <person name="Chen J."/>
            <person name="Shan C."/>
            <person name="Zhang L."/>
            <person name="Zhou Y."/>
            <person name="Wang L."/>
            <person name="Guo W."/>
            <person name="Bai Y."/>
            <person name="Ruan J."/>
            <person name="Shangguan X."/>
            <person name="Mao Y."/>
            <person name="Jiang J."/>
            <person name="Zhu Y."/>
            <person name="Lei J."/>
            <person name="Kang H."/>
            <person name="Chen S."/>
            <person name="He X."/>
            <person name="Wang R."/>
            <person name="Wang Y."/>
            <person name="Chen J."/>
            <person name="Wang L."/>
            <person name="Yu S."/>
            <person name="Wang B."/>
            <person name="Wei J."/>
            <person name="Song S."/>
            <person name="Lu X."/>
            <person name="Gao Z."/>
            <person name="Gu W."/>
            <person name="Deng X."/>
            <person name="Ma D."/>
            <person name="Wang S."/>
            <person name="Liang W."/>
            <person name="Fang L."/>
            <person name="Cai C."/>
            <person name="Zhu X."/>
            <person name="Zhou B."/>
            <person name="Zhang Y."/>
            <person name="Chen Z."/>
            <person name="Xu S."/>
            <person name="Zhu R."/>
            <person name="Wang S."/>
            <person name="Zhang T."/>
            <person name="Zhao G."/>
        </authorList>
    </citation>
    <scope>NUCLEOTIDE SEQUENCE [LARGE SCALE GENOMIC DNA]</scope>
    <source>
        <strain evidence="2">cv. Xinhai21</strain>
        <tissue evidence="1">Leaf</tissue>
    </source>
</reference>
<proteinExistence type="predicted"/>
<gene>
    <name evidence="1" type="ORF">GOBAR_AA06003</name>
</gene>
<dbReference type="Proteomes" id="UP000239757">
    <property type="component" value="Unassembled WGS sequence"/>
</dbReference>
<sequence>MTHDKSKPRHDELNISPKQLKVGDKVLLEVADPRIATSEPNGAIPLTLIAGMRSINSSHHHDHATERFSNPYGRAHRCALGRAHTMRGDTTVRYCRVKTEQKCFPNTGSAKLPRPHDMGVGNPAKLKRACGTTVPIDRGRACQNNMSVRLHTRAWEKQTKNDTAVQHGRVHQCVQFQKPRNARAEMRAHGRAHGHDLWTNEPLPSPEYPPPLSSLSWPIILYNSNSRSSFII</sequence>
<evidence type="ECO:0000313" key="1">
    <source>
        <dbReference type="EMBL" id="PPS14575.1"/>
    </source>
</evidence>
<dbReference type="EMBL" id="KZ663242">
    <property type="protein sequence ID" value="PPS14575.1"/>
    <property type="molecule type" value="Genomic_DNA"/>
</dbReference>
<accession>A0A2P5YG60</accession>
<evidence type="ECO:0000313" key="2">
    <source>
        <dbReference type="Proteomes" id="UP000239757"/>
    </source>
</evidence>
<dbReference type="AlphaFoldDB" id="A0A2P5YG60"/>